<reference evidence="1 2" key="1">
    <citation type="submission" date="2019-05" db="EMBL/GenBank/DDBJ databases">
        <title>Another draft genome of Portunus trituberculatus and its Hox gene families provides insights of decapod evolution.</title>
        <authorList>
            <person name="Jeong J.-H."/>
            <person name="Song I."/>
            <person name="Kim S."/>
            <person name="Choi T."/>
            <person name="Kim D."/>
            <person name="Ryu S."/>
            <person name="Kim W."/>
        </authorList>
    </citation>
    <scope>NUCLEOTIDE SEQUENCE [LARGE SCALE GENOMIC DNA]</scope>
    <source>
        <tissue evidence="1">Muscle</tissue>
    </source>
</reference>
<organism evidence="1 2">
    <name type="scientific">Portunus trituberculatus</name>
    <name type="common">Swimming crab</name>
    <name type="synonym">Neptunus trituberculatus</name>
    <dbReference type="NCBI Taxonomy" id="210409"/>
    <lineage>
        <taxon>Eukaryota</taxon>
        <taxon>Metazoa</taxon>
        <taxon>Ecdysozoa</taxon>
        <taxon>Arthropoda</taxon>
        <taxon>Crustacea</taxon>
        <taxon>Multicrustacea</taxon>
        <taxon>Malacostraca</taxon>
        <taxon>Eumalacostraca</taxon>
        <taxon>Eucarida</taxon>
        <taxon>Decapoda</taxon>
        <taxon>Pleocyemata</taxon>
        <taxon>Brachyura</taxon>
        <taxon>Eubrachyura</taxon>
        <taxon>Portunoidea</taxon>
        <taxon>Portunidae</taxon>
        <taxon>Portuninae</taxon>
        <taxon>Portunus</taxon>
    </lineage>
</organism>
<keyword evidence="2" id="KW-1185">Reference proteome</keyword>
<evidence type="ECO:0000313" key="2">
    <source>
        <dbReference type="Proteomes" id="UP000324222"/>
    </source>
</evidence>
<accession>A0A5B7K8S3</accession>
<proteinExistence type="predicted"/>
<dbReference type="EMBL" id="VSRR010135278">
    <property type="protein sequence ID" value="MPD03226.1"/>
    <property type="molecule type" value="Genomic_DNA"/>
</dbReference>
<sequence length="77" mass="8967">MRCSAETEAETPANQDAFRNTRRCVNLDLRSVDLIPFLPVTVRYLAYKGRWHTPLLHVPLAMEPRRDACTPRDRMAR</sequence>
<dbReference type="AlphaFoldDB" id="A0A5B7K8S3"/>
<gene>
    <name evidence="1" type="ORF">E2C01_098851</name>
</gene>
<name>A0A5B7K8S3_PORTR</name>
<comment type="caution">
    <text evidence="1">The sequence shown here is derived from an EMBL/GenBank/DDBJ whole genome shotgun (WGS) entry which is preliminary data.</text>
</comment>
<dbReference type="Proteomes" id="UP000324222">
    <property type="component" value="Unassembled WGS sequence"/>
</dbReference>
<protein>
    <submittedName>
        <fullName evidence="1">Uncharacterized protein</fullName>
    </submittedName>
</protein>
<evidence type="ECO:0000313" key="1">
    <source>
        <dbReference type="EMBL" id="MPD03226.1"/>
    </source>
</evidence>